<reference evidence="1 2" key="1">
    <citation type="submission" date="2014-06" db="EMBL/GenBank/DDBJ databases">
        <title>Evolutionary Origins and Diversification of the Mycorrhizal Mutualists.</title>
        <authorList>
            <consortium name="DOE Joint Genome Institute"/>
            <consortium name="Mycorrhizal Genomics Consortium"/>
            <person name="Kohler A."/>
            <person name="Kuo A."/>
            <person name="Nagy L.G."/>
            <person name="Floudas D."/>
            <person name="Copeland A."/>
            <person name="Barry K.W."/>
            <person name="Cichocki N."/>
            <person name="Veneault-Fourrey C."/>
            <person name="LaButti K."/>
            <person name="Lindquist E.A."/>
            <person name="Lipzen A."/>
            <person name="Lundell T."/>
            <person name="Morin E."/>
            <person name="Murat C."/>
            <person name="Riley R."/>
            <person name="Ohm R."/>
            <person name="Sun H."/>
            <person name="Tunlid A."/>
            <person name="Henrissat B."/>
            <person name="Grigoriev I.V."/>
            <person name="Hibbett D.S."/>
            <person name="Martin F."/>
        </authorList>
    </citation>
    <scope>NUCLEOTIDE SEQUENCE [LARGE SCALE GENOMIC DNA]</scope>
    <source>
        <strain evidence="1 2">SS14</strain>
    </source>
</reference>
<gene>
    <name evidence="1" type="ORF">M422DRAFT_253127</name>
</gene>
<evidence type="ECO:0000313" key="2">
    <source>
        <dbReference type="Proteomes" id="UP000054279"/>
    </source>
</evidence>
<accession>A0A0C9V990</accession>
<dbReference type="EMBL" id="KN837122">
    <property type="protein sequence ID" value="KIJ43549.1"/>
    <property type="molecule type" value="Genomic_DNA"/>
</dbReference>
<sequence>MLRDVFTFFTRHLYGDVILAYDDPQVIAARHNLPFNPVLLPIPSLIPALVVVQAAPHPIPNITPAPNSGPAPVPNIAPAPNPVPAPGLIPAAVQSNVAPAPVPTVIQAPVHPAPDPRGRQTVLTLFEEEAA</sequence>
<organism evidence="1 2">
    <name type="scientific">Sphaerobolus stellatus (strain SS14)</name>
    <dbReference type="NCBI Taxonomy" id="990650"/>
    <lineage>
        <taxon>Eukaryota</taxon>
        <taxon>Fungi</taxon>
        <taxon>Dikarya</taxon>
        <taxon>Basidiomycota</taxon>
        <taxon>Agaricomycotina</taxon>
        <taxon>Agaricomycetes</taxon>
        <taxon>Phallomycetidae</taxon>
        <taxon>Geastrales</taxon>
        <taxon>Sphaerobolaceae</taxon>
        <taxon>Sphaerobolus</taxon>
    </lineage>
</organism>
<name>A0A0C9V990_SPHS4</name>
<proteinExistence type="predicted"/>
<dbReference type="HOGENOM" id="CLU_1922197_0_0_1"/>
<keyword evidence="2" id="KW-1185">Reference proteome</keyword>
<dbReference type="AlphaFoldDB" id="A0A0C9V990"/>
<evidence type="ECO:0000313" key="1">
    <source>
        <dbReference type="EMBL" id="KIJ43549.1"/>
    </source>
</evidence>
<dbReference type="Proteomes" id="UP000054279">
    <property type="component" value="Unassembled WGS sequence"/>
</dbReference>
<protein>
    <submittedName>
        <fullName evidence="1">Uncharacterized protein</fullName>
    </submittedName>
</protein>